<dbReference type="EMBL" id="RWJN01000265">
    <property type="protein sequence ID" value="TCD63933.1"/>
    <property type="molecule type" value="Genomic_DNA"/>
</dbReference>
<comment type="catalytic activity">
    <reaction evidence="6">
        <text>N(1)-methylpseudouridine(1191) in yeast 18S rRNA + S-adenosyl-L-methionine = N(1)-methyl-N(3)-[(3S)-3-amino-3-carboxypropyl]pseudouridine(1191) in yeast 18S rRNA + S-methyl-5'-thioadenosine + H(+)</text>
        <dbReference type="Rhea" id="RHEA:63300"/>
        <dbReference type="Rhea" id="RHEA-COMP:13852"/>
        <dbReference type="Rhea" id="RHEA-COMP:16309"/>
        <dbReference type="ChEBI" id="CHEBI:15378"/>
        <dbReference type="ChEBI" id="CHEBI:17509"/>
        <dbReference type="ChEBI" id="CHEBI:59789"/>
        <dbReference type="ChEBI" id="CHEBI:74890"/>
        <dbReference type="ChEBI" id="CHEBI:146234"/>
    </reaction>
</comment>
<dbReference type="STRING" id="92696.A0A4R0RBA1"/>
<evidence type="ECO:0000256" key="3">
    <source>
        <dbReference type="ARBA" id="ARBA00022552"/>
    </source>
</evidence>
<proteinExistence type="inferred from homology"/>
<dbReference type="AlphaFoldDB" id="A0A4R0RBA1"/>
<evidence type="ECO:0000256" key="6">
    <source>
        <dbReference type="HAMAP-Rule" id="MF_03146"/>
    </source>
</evidence>
<dbReference type="NCBIfam" id="NF002621">
    <property type="entry name" value="PRK02287.1"/>
    <property type="match status" value="1"/>
</dbReference>
<dbReference type="HAMAP" id="MF_01116">
    <property type="entry name" value="TSR3"/>
    <property type="match status" value="1"/>
</dbReference>
<keyword evidence="1 6" id="KW-0963">Cytoplasm</keyword>
<keyword evidence="11" id="KW-1185">Reference proteome</keyword>
<dbReference type="Pfam" id="PF04068">
    <property type="entry name" value="Fer4_RLI"/>
    <property type="match status" value="1"/>
</dbReference>
<feature type="compositionally biased region" description="Basic residues" evidence="7">
    <location>
        <begin position="14"/>
        <end position="28"/>
    </location>
</feature>
<evidence type="ECO:0000313" key="11">
    <source>
        <dbReference type="Proteomes" id="UP000292702"/>
    </source>
</evidence>
<reference evidence="10 11" key="1">
    <citation type="submission" date="2018-11" db="EMBL/GenBank/DDBJ databases">
        <title>Genome assembly of Steccherinum ochraceum LE-BIN_3174, the white-rot fungus of the Steccherinaceae family (The Residual Polyporoid clade, Polyporales, Basidiomycota).</title>
        <authorList>
            <person name="Fedorova T.V."/>
            <person name="Glazunova O.A."/>
            <person name="Landesman E.O."/>
            <person name="Moiseenko K.V."/>
            <person name="Psurtseva N.V."/>
            <person name="Savinova O.S."/>
            <person name="Shakhova N.V."/>
            <person name="Tyazhelova T.V."/>
            <person name="Vasina D.V."/>
        </authorList>
    </citation>
    <scope>NUCLEOTIDE SEQUENCE [LARGE SCALE GENOMIC DNA]</scope>
    <source>
        <strain evidence="10 11">LE-BIN_3174</strain>
    </source>
</reference>
<feature type="compositionally biased region" description="Acidic residues" evidence="7">
    <location>
        <begin position="53"/>
        <end position="66"/>
    </location>
</feature>
<evidence type="ECO:0000256" key="7">
    <source>
        <dbReference type="SAM" id="MobiDB-lite"/>
    </source>
</evidence>
<gene>
    <name evidence="6 10" type="primary">TSR3</name>
    <name evidence="10" type="ORF">EIP91_004743</name>
</gene>
<feature type="binding site" evidence="6">
    <location>
        <position position="90"/>
    </location>
    <ligand>
        <name>S-adenosyl-L-methionine</name>
        <dbReference type="ChEBI" id="CHEBI:59789"/>
    </ligand>
</feature>
<comment type="function">
    <text evidence="6">Aminocarboxypropyltransferase that catalyzes the aminocarboxypropyl transfer on pseudouridine at position 1191 (Psi1191) in 18S rRNA. It constitutes the last step in biosynthesis of the hypermodified N1-methyl-N3-(3-amino-3-carboxypropyl) pseudouridine (m1acp3-Psi) conserved in eukaryotic 18S rRNA.</text>
</comment>
<organism evidence="10 11">
    <name type="scientific">Steccherinum ochraceum</name>
    <dbReference type="NCBI Taxonomy" id="92696"/>
    <lineage>
        <taxon>Eukaryota</taxon>
        <taxon>Fungi</taxon>
        <taxon>Dikarya</taxon>
        <taxon>Basidiomycota</taxon>
        <taxon>Agaricomycotina</taxon>
        <taxon>Agaricomycetes</taxon>
        <taxon>Polyporales</taxon>
        <taxon>Steccherinaceae</taxon>
        <taxon>Steccherinum</taxon>
    </lineage>
</organism>
<comment type="caution">
    <text evidence="10">The sequence shown here is derived from an EMBL/GenBank/DDBJ whole genome shotgun (WGS) entry which is preliminary data.</text>
</comment>
<sequence length="288" mass="32003">MAKGGSSSSSSRGHASKRGRGGRGRGGSRKFERDRKGADSDSFRPESAIDSVEGGEEDEDEEDGDADSSVVIDVPVAMWDFDQCDPRRCSGKRLARLGLIQDLRVGQRFRGVVVTPKATLPISPADREIVEKNGLAVVECSWARLDDVPFGKIASPYERLLPYLIATNPVNYGKPWRLNCVEALAAAFYITGFDAYAEKLLSAFGWGGSFYPVNKHLLEQYKKCTSSAEISETQERMLKELEEDYGRSRQVADEEDDFLRPNPNHRTIESDGDDNDNDDDDEQLNHSE</sequence>
<dbReference type="Pfam" id="PF04034">
    <property type="entry name" value="Ribo_biogen_C"/>
    <property type="match status" value="1"/>
</dbReference>
<dbReference type="GO" id="GO:0005634">
    <property type="term" value="C:nucleus"/>
    <property type="evidence" value="ECO:0007669"/>
    <property type="project" value="UniProtKB-SubCell"/>
</dbReference>
<evidence type="ECO:0000256" key="1">
    <source>
        <dbReference type="ARBA" id="ARBA00022490"/>
    </source>
</evidence>
<dbReference type="InterPro" id="IPR022968">
    <property type="entry name" value="Tsr3-like"/>
</dbReference>
<feature type="binding site" evidence="6">
    <location>
        <position position="176"/>
    </location>
    <ligand>
        <name>S-adenosyl-L-methionine</name>
        <dbReference type="ChEBI" id="CHEBI:59789"/>
    </ligand>
</feature>
<keyword evidence="3 6" id="KW-0698">rRNA processing</keyword>
<feature type="domain" description="16S/18S rRNA aminocarboxypropyltransferase Tsr3 C-terminal" evidence="8">
    <location>
        <begin position="112"/>
        <end position="237"/>
    </location>
</feature>
<feature type="compositionally biased region" description="Basic and acidic residues" evidence="7">
    <location>
        <begin position="29"/>
        <end position="44"/>
    </location>
</feature>
<dbReference type="InterPro" id="IPR007177">
    <property type="entry name" value="Tsr3_C"/>
</dbReference>
<feature type="compositionally biased region" description="Low complexity" evidence="7">
    <location>
        <begin position="1"/>
        <end position="13"/>
    </location>
</feature>
<feature type="region of interest" description="Disordered" evidence="7">
    <location>
        <begin position="1"/>
        <end position="69"/>
    </location>
</feature>
<dbReference type="EC" id="2.5.1.157" evidence="6"/>
<feature type="binding site" evidence="6">
    <location>
        <position position="161"/>
    </location>
    <ligand>
        <name>S-adenosyl-L-methionine</name>
        <dbReference type="ChEBI" id="CHEBI:59789"/>
    </ligand>
</feature>
<name>A0A4R0RBA1_9APHY</name>
<dbReference type="GO" id="GO:1904047">
    <property type="term" value="F:S-adenosyl-L-methionine binding"/>
    <property type="evidence" value="ECO:0007669"/>
    <property type="project" value="UniProtKB-UniRule"/>
</dbReference>
<feature type="region of interest" description="Disordered" evidence="7">
    <location>
        <begin position="244"/>
        <end position="288"/>
    </location>
</feature>
<evidence type="ECO:0000313" key="10">
    <source>
        <dbReference type="EMBL" id="TCD63933.1"/>
    </source>
</evidence>
<evidence type="ECO:0000259" key="8">
    <source>
        <dbReference type="Pfam" id="PF04034"/>
    </source>
</evidence>
<dbReference type="InterPro" id="IPR007209">
    <property type="entry name" value="RNaseL-inhib-like_metal-bd_dom"/>
</dbReference>
<dbReference type="GO" id="GO:0030490">
    <property type="term" value="P:maturation of SSU-rRNA"/>
    <property type="evidence" value="ECO:0007669"/>
    <property type="project" value="TreeGrafter"/>
</dbReference>
<feature type="domain" description="RNase L inhibitor RLI-like possible metal-binding" evidence="9">
    <location>
        <begin position="74"/>
        <end position="108"/>
    </location>
</feature>
<evidence type="ECO:0000259" key="9">
    <source>
        <dbReference type="Pfam" id="PF04068"/>
    </source>
</evidence>
<dbReference type="PANTHER" id="PTHR20426:SF0">
    <property type="entry name" value="18S RRNA AMINOCARBOXYPROPYLTRANSFERASE"/>
    <property type="match status" value="1"/>
</dbReference>
<comment type="subcellular location">
    <subcellularLocation>
        <location evidence="6">Cytoplasm</location>
    </subcellularLocation>
    <subcellularLocation>
        <location evidence="6">Nucleus</location>
    </subcellularLocation>
</comment>
<keyword evidence="6" id="KW-0539">Nucleus</keyword>
<evidence type="ECO:0000256" key="5">
    <source>
        <dbReference type="ARBA" id="ARBA00022691"/>
    </source>
</evidence>
<dbReference type="GO" id="GO:0106388">
    <property type="term" value="F:rRNA small subunit aminocarboxypropyltransferase activity"/>
    <property type="evidence" value="ECO:0007669"/>
    <property type="project" value="UniProtKB-EC"/>
</dbReference>
<feature type="compositionally biased region" description="Acidic residues" evidence="7">
    <location>
        <begin position="270"/>
        <end position="282"/>
    </location>
</feature>
<evidence type="ECO:0000256" key="4">
    <source>
        <dbReference type="ARBA" id="ARBA00022679"/>
    </source>
</evidence>
<dbReference type="Proteomes" id="UP000292702">
    <property type="component" value="Unassembled WGS sequence"/>
</dbReference>
<comment type="catalytic activity">
    <reaction evidence="6">
        <text>an N(1)-methylpseudouridine in rRNA + S-adenosyl-L-methionine = N(1)-methyl-N(3)-[(3S)-3-amino-3-carboxypropyl]pseudouridine in rRNA + S-methyl-5'-thioadenosine + H(+)</text>
        <dbReference type="Rhea" id="RHEA:63296"/>
        <dbReference type="Rhea" id="RHEA-COMP:11634"/>
        <dbReference type="Rhea" id="RHEA-COMP:16310"/>
        <dbReference type="ChEBI" id="CHEBI:15378"/>
        <dbReference type="ChEBI" id="CHEBI:17509"/>
        <dbReference type="ChEBI" id="CHEBI:59789"/>
        <dbReference type="ChEBI" id="CHEBI:74890"/>
        <dbReference type="ChEBI" id="CHEBI:146234"/>
        <dbReference type="EC" id="2.5.1.157"/>
    </reaction>
</comment>
<keyword evidence="4 6" id="KW-0808">Transferase</keyword>
<evidence type="ECO:0000256" key="2">
    <source>
        <dbReference type="ARBA" id="ARBA00022517"/>
    </source>
</evidence>
<dbReference type="GO" id="GO:0000455">
    <property type="term" value="P:enzyme-directed rRNA pseudouridine synthesis"/>
    <property type="evidence" value="ECO:0007669"/>
    <property type="project" value="UniProtKB-UniRule"/>
</dbReference>
<accession>A0A4R0RBA1</accession>
<dbReference type="GO" id="GO:0005737">
    <property type="term" value="C:cytoplasm"/>
    <property type="evidence" value="ECO:0007669"/>
    <property type="project" value="UniProtKB-SubCell"/>
</dbReference>
<feature type="binding site" evidence="6">
    <location>
        <position position="138"/>
    </location>
    <ligand>
        <name>S-adenosyl-L-methionine</name>
        <dbReference type="ChEBI" id="CHEBI:59789"/>
    </ligand>
</feature>
<keyword evidence="5 6" id="KW-0949">S-adenosyl-L-methionine</keyword>
<protein>
    <recommendedName>
        <fullName evidence="6">18S rRNA aminocarboxypropyltransferase</fullName>
        <ecNumber evidence="6">2.5.1.157</ecNumber>
    </recommendedName>
</protein>
<comment type="similarity">
    <text evidence="6">Belongs to the TDD superfamily. TSR3 family.</text>
</comment>
<dbReference type="OrthoDB" id="10262062at2759"/>
<keyword evidence="2 6" id="KW-0690">Ribosome biogenesis</keyword>
<dbReference type="PANTHER" id="PTHR20426">
    <property type="entry name" value="RIBOSOME BIOGENESIS PROTEIN TSR3 HOMOLOG"/>
    <property type="match status" value="1"/>
</dbReference>